<dbReference type="SUPFAM" id="SSF52317">
    <property type="entry name" value="Class I glutamine amidotransferase-like"/>
    <property type="match status" value="1"/>
</dbReference>
<dbReference type="Proteomes" id="UP001207930">
    <property type="component" value="Unassembled WGS sequence"/>
</dbReference>
<dbReference type="SUPFAM" id="SSF53300">
    <property type="entry name" value="vWA-like"/>
    <property type="match status" value="1"/>
</dbReference>
<evidence type="ECO:0000313" key="2">
    <source>
        <dbReference type="EMBL" id="MCW1886557.1"/>
    </source>
</evidence>
<keyword evidence="1" id="KW-0812">Transmembrane</keyword>
<dbReference type="InterPro" id="IPR029062">
    <property type="entry name" value="Class_I_gatase-like"/>
</dbReference>
<sequence length="742" mass="81821">MSFHLHNLHFSPTPATLAIGLIALVAVGVLCVLSWKRSPHPRRTALLEGLRFGCTLLVVLLLWKPEWLTILHPETKPRIAILWDASRSMETLDAEMPDILSPQRGVVSRTDWTRAALDSPLWDALEEGGKNELVDRSFGAPPSDPSAAAMAGTDLSTPIEDLLESETNLRAAVLLSDGDYNAGDPPVVAAQKMLQRGVPLFTIPVGSKKRLPDLDLLAVTAPAYGIVGENVQIPFTVRSSLDREVRTIARLRDDTGREKTKEIVLPPGETTFDAILWRLEKEGASTLELSIPVADGERIEANNSRKFTLSGRPESIKVLVIETLPRWEYRYLRNALSRDPGVELSCLLFHPQLGKGAGPDYIQDFPSKPEELSKYDVIFIGDVGVAPDQLTKEQCELLRGLVENQASGIVFMPGPQGNQFSLLDTALGDLIPVIYDEETRGGLHDPVAAPLTLTGEGRGSLLTMLADSEEANPDVWRSLPGFHWHAPVVKSKGGTEVLAVHANRRGRFGPVPLIVTKSAGNGKVLFMGIDSAWRWRRGVEDKYHYRFWGQVARWMSYQRNMASGQRVRLYFTPERPVPGDTVTFNANAFDKNGAPLQEGTVYVDATAPDGTKERVVLEKNDTAWGAYSGRLRISLPGEWQLKASIDEAGAEPVETKLLAQGAELEQTGQPARPEVLQEMARISRGRMISPEQLPDLIKEITALPEPRPIENRVPLWSHWATVVLLVVLLGVFWTGRKLNGAF</sequence>
<reference evidence="2 3" key="1">
    <citation type="submission" date="2022-10" db="EMBL/GenBank/DDBJ databases">
        <title>Luteolibacter flavescens strain MCCC 1K03193, whole genome shotgun sequencing project.</title>
        <authorList>
            <person name="Zhao G."/>
            <person name="Shen L."/>
        </authorList>
    </citation>
    <scope>NUCLEOTIDE SEQUENCE [LARGE SCALE GENOMIC DNA]</scope>
    <source>
        <strain evidence="2 3">MCCC 1K03193</strain>
    </source>
</reference>
<keyword evidence="1" id="KW-0472">Membrane</keyword>
<dbReference type="Gene3D" id="3.40.50.410">
    <property type="entry name" value="von Willebrand factor, type A domain"/>
    <property type="match status" value="1"/>
</dbReference>
<accession>A0ABT3FSK0</accession>
<dbReference type="EMBL" id="JAPDDS010000010">
    <property type="protein sequence ID" value="MCW1886557.1"/>
    <property type="molecule type" value="Genomic_DNA"/>
</dbReference>
<evidence type="ECO:0008006" key="4">
    <source>
        <dbReference type="Google" id="ProtNLM"/>
    </source>
</evidence>
<feature type="transmembrane region" description="Helical" evidence="1">
    <location>
        <begin position="716"/>
        <end position="735"/>
    </location>
</feature>
<dbReference type="Gene3D" id="3.40.50.880">
    <property type="match status" value="1"/>
</dbReference>
<organism evidence="2 3">
    <name type="scientific">Luteolibacter flavescens</name>
    <dbReference type="NCBI Taxonomy" id="1859460"/>
    <lineage>
        <taxon>Bacteria</taxon>
        <taxon>Pseudomonadati</taxon>
        <taxon>Verrucomicrobiota</taxon>
        <taxon>Verrucomicrobiia</taxon>
        <taxon>Verrucomicrobiales</taxon>
        <taxon>Verrucomicrobiaceae</taxon>
        <taxon>Luteolibacter</taxon>
    </lineage>
</organism>
<dbReference type="RefSeq" id="WP_264502512.1">
    <property type="nucleotide sequence ID" value="NZ_JAPDDS010000010.1"/>
</dbReference>
<protein>
    <recommendedName>
        <fullName evidence="4">VWA domain-containing protein</fullName>
    </recommendedName>
</protein>
<evidence type="ECO:0000256" key="1">
    <source>
        <dbReference type="SAM" id="Phobius"/>
    </source>
</evidence>
<keyword evidence="3" id="KW-1185">Reference proteome</keyword>
<gene>
    <name evidence="2" type="ORF">OKA04_17600</name>
</gene>
<feature type="transmembrane region" description="Helical" evidence="1">
    <location>
        <begin position="45"/>
        <end position="63"/>
    </location>
</feature>
<keyword evidence="1" id="KW-1133">Transmembrane helix</keyword>
<feature type="transmembrane region" description="Helical" evidence="1">
    <location>
        <begin position="15"/>
        <end position="33"/>
    </location>
</feature>
<comment type="caution">
    <text evidence="2">The sequence shown here is derived from an EMBL/GenBank/DDBJ whole genome shotgun (WGS) entry which is preliminary data.</text>
</comment>
<evidence type="ECO:0000313" key="3">
    <source>
        <dbReference type="Proteomes" id="UP001207930"/>
    </source>
</evidence>
<dbReference type="PANTHER" id="PTHR37947">
    <property type="entry name" value="BLL2462 PROTEIN"/>
    <property type="match status" value="1"/>
</dbReference>
<proteinExistence type="predicted"/>
<dbReference type="InterPro" id="IPR036465">
    <property type="entry name" value="vWFA_dom_sf"/>
</dbReference>
<name>A0ABT3FSK0_9BACT</name>
<dbReference type="PANTHER" id="PTHR37947:SF1">
    <property type="entry name" value="BLL2462 PROTEIN"/>
    <property type="match status" value="1"/>
</dbReference>